<dbReference type="PANTHER" id="PTHR11003:SF142">
    <property type="entry name" value="POTASSIUM CHANNEL DOMAIN-CONTAINING PROTEIN"/>
    <property type="match status" value="1"/>
</dbReference>
<reference evidence="12" key="1">
    <citation type="submission" date="2025-08" db="UniProtKB">
        <authorList>
            <consortium name="RefSeq"/>
        </authorList>
    </citation>
    <scope>IDENTIFICATION</scope>
    <source>
        <tissue evidence="12">Entire body</tissue>
    </source>
</reference>
<dbReference type="KEGG" id="apln:108740200"/>
<dbReference type="RefSeq" id="XP_018329931.1">
    <property type="nucleotide sequence ID" value="XM_018474429.2"/>
</dbReference>
<comment type="subcellular location">
    <subcellularLocation>
        <location evidence="1">Membrane</location>
        <topology evidence="1">Multi-pass membrane protein</topology>
    </subcellularLocation>
</comment>
<dbReference type="Proteomes" id="UP000192223">
    <property type="component" value="Unplaced"/>
</dbReference>
<evidence type="ECO:0000256" key="8">
    <source>
        <dbReference type="RuleBase" id="RU003857"/>
    </source>
</evidence>
<dbReference type="STRING" id="224129.A0A1W4X1C0"/>
<keyword evidence="11" id="KW-1185">Reference proteome</keyword>
<accession>A0A1W4X1C0</accession>
<dbReference type="Pfam" id="PF07885">
    <property type="entry name" value="Ion_trans_2"/>
    <property type="match status" value="2"/>
</dbReference>
<evidence type="ECO:0000313" key="12">
    <source>
        <dbReference type="RefSeq" id="XP_018329931.1"/>
    </source>
</evidence>
<evidence type="ECO:0000313" key="11">
    <source>
        <dbReference type="Proteomes" id="UP000192223"/>
    </source>
</evidence>
<keyword evidence="2 8" id="KW-0813">Transport</keyword>
<feature type="transmembrane region" description="Helical" evidence="9">
    <location>
        <begin position="158"/>
        <end position="187"/>
    </location>
</feature>
<dbReference type="GO" id="GO:0005886">
    <property type="term" value="C:plasma membrane"/>
    <property type="evidence" value="ECO:0007669"/>
    <property type="project" value="TreeGrafter"/>
</dbReference>
<protein>
    <submittedName>
        <fullName evidence="12">TWiK family of potassium channels protein 7-like isoform X1</fullName>
    </submittedName>
</protein>
<dbReference type="PANTHER" id="PTHR11003">
    <property type="entry name" value="POTASSIUM CHANNEL, SUBFAMILY K"/>
    <property type="match status" value="1"/>
</dbReference>
<comment type="similarity">
    <text evidence="8">Belongs to the two pore domain potassium channel (TC 1.A.1.8) family.</text>
</comment>
<evidence type="ECO:0000256" key="3">
    <source>
        <dbReference type="ARBA" id="ARBA00022692"/>
    </source>
</evidence>
<evidence type="ECO:0000256" key="7">
    <source>
        <dbReference type="ARBA" id="ARBA00023303"/>
    </source>
</evidence>
<evidence type="ECO:0000256" key="9">
    <source>
        <dbReference type="SAM" id="Phobius"/>
    </source>
</evidence>
<dbReference type="GO" id="GO:0030322">
    <property type="term" value="P:stabilization of membrane potential"/>
    <property type="evidence" value="ECO:0007669"/>
    <property type="project" value="TreeGrafter"/>
</dbReference>
<evidence type="ECO:0000256" key="4">
    <source>
        <dbReference type="ARBA" id="ARBA00022989"/>
    </source>
</evidence>
<keyword evidence="6 9" id="KW-0472">Membrane</keyword>
<keyword evidence="4 9" id="KW-1133">Transmembrane helix</keyword>
<evidence type="ECO:0000256" key="5">
    <source>
        <dbReference type="ARBA" id="ARBA00023065"/>
    </source>
</evidence>
<dbReference type="FunCoup" id="A0A1W4X1C0">
    <property type="interactions" value="3"/>
</dbReference>
<keyword evidence="7 8" id="KW-0407">Ion channel</keyword>
<feature type="transmembrane region" description="Helical" evidence="9">
    <location>
        <begin position="27"/>
        <end position="47"/>
    </location>
</feature>
<feature type="transmembrane region" description="Helical" evidence="9">
    <location>
        <begin position="207"/>
        <end position="230"/>
    </location>
</feature>
<organism evidence="11 12">
    <name type="scientific">Agrilus planipennis</name>
    <name type="common">Emerald ash borer</name>
    <name type="synonym">Agrilus marcopoli</name>
    <dbReference type="NCBI Taxonomy" id="224129"/>
    <lineage>
        <taxon>Eukaryota</taxon>
        <taxon>Metazoa</taxon>
        <taxon>Ecdysozoa</taxon>
        <taxon>Arthropoda</taxon>
        <taxon>Hexapoda</taxon>
        <taxon>Insecta</taxon>
        <taxon>Pterygota</taxon>
        <taxon>Neoptera</taxon>
        <taxon>Endopterygota</taxon>
        <taxon>Coleoptera</taxon>
        <taxon>Polyphaga</taxon>
        <taxon>Elateriformia</taxon>
        <taxon>Buprestoidea</taxon>
        <taxon>Buprestidae</taxon>
        <taxon>Agrilinae</taxon>
        <taxon>Agrilus</taxon>
    </lineage>
</organism>
<dbReference type="InParanoid" id="A0A1W4X1C0"/>
<dbReference type="GO" id="GO:0022841">
    <property type="term" value="F:potassium ion leak channel activity"/>
    <property type="evidence" value="ECO:0007669"/>
    <property type="project" value="TreeGrafter"/>
</dbReference>
<feature type="domain" description="Potassium channel" evidence="10">
    <location>
        <begin position="116"/>
        <end position="179"/>
    </location>
</feature>
<evidence type="ECO:0000256" key="2">
    <source>
        <dbReference type="ARBA" id="ARBA00022448"/>
    </source>
</evidence>
<feature type="transmembrane region" description="Helical" evidence="9">
    <location>
        <begin position="127"/>
        <end position="146"/>
    </location>
</feature>
<dbReference type="PRINTS" id="PR01333">
    <property type="entry name" value="2POREKCHANEL"/>
</dbReference>
<evidence type="ECO:0000256" key="6">
    <source>
        <dbReference type="ARBA" id="ARBA00023136"/>
    </source>
</evidence>
<dbReference type="SUPFAM" id="SSF81324">
    <property type="entry name" value="Voltage-gated potassium channels"/>
    <property type="match status" value="2"/>
</dbReference>
<gene>
    <name evidence="12" type="primary">LOC108740200</name>
</gene>
<dbReference type="InterPro" id="IPR013099">
    <property type="entry name" value="K_chnl_dom"/>
</dbReference>
<feature type="transmembrane region" description="Helical" evidence="9">
    <location>
        <begin position="237"/>
        <end position="257"/>
    </location>
</feature>
<dbReference type="GeneID" id="108740200"/>
<dbReference type="OrthoDB" id="297496at2759"/>
<evidence type="ECO:0000259" key="10">
    <source>
        <dbReference type="Pfam" id="PF07885"/>
    </source>
</evidence>
<dbReference type="GO" id="GO:0015271">
    <property type="term" value="F:outward rectifier potassium channel activity"/>
    <property type="evidence" value="ECO:0007669"/>
    <property type="project" value="TreeGrafter"/>
</dbReference>
<sequence length="389" mass="44395">MENCTDLKSRLKRWWNNVKLKESLQHFGLLITLCAYAAMGGFIFRYFEHPAEIDRLQRLNWVVNLKKQLLIEVIVNSSQKENLEDVILSELERYEIVLHEAFSGGLFNNGKIYNVFLEDDVFNKWTILKSVFFSSTILTTIGYGNIVPMTTGGRVFCILFAFIGIPLTLTVIADWGRLFASVVSTFMRYMPPLPHSVKNVSKINRTSFYALAAVCFLFVYLAAGAALFVIWEDEWTFFDGFYFCFITMTTIGFGDLVPKKPKYMLLCTLYILVGLALTSTIIELVRRQYLKSWKQLQALSGPFAETLKKMAENAPGLDVTTFQNDLKKYLTVVSTAKKYGSSFKKSGKKKRQKELEEVMEAVIRDLAVNTASKQRQSAIVKIVIYESSV</sequence>
<dbReference type="FunFam" id="1.10.287.70:FF:000190">
    <property type="entry name" value="Uncharacterized protein, isoform A"/>
    <property type="match status" value="1"/>
</dbReference>
<feature type="transmembrane region" description="Helical" evidence="9">
    <location>
        <begin position="263"/>
        <end position="285"/>
    </location>
</feature>
<keyword evidence="5 8" id="KW-0406">Ion transport</keyword>
<feature type="domain" description="Potassium channel" evidence="10">
    <location>
        <begin position="216"/>
        <end position="287"/>
    </location>
</feature>
<dbReference type="InterPro" id="IPR003280">
    <property type="entry name" value="2pore_dom_K_chnl"/>
</dbReference>
<keyword evidence="3 8" id="KW-0812">Transmembrane</keyword>
<proteinExistence type="inferred from homology"/>
<evidence type="ECO:0000256" key="1">
    <source>
        <dbReference type="ARBA" id="ARBA00004141"/>
    </source>
</evidence>
<dbReference type="Gene3D" id="1.10.287.70">
    <property type="match status" value="1"/>
</dbReference>
<dbReference type="AlphaFoldDB" id="A0A1W4X1C0"/>
<name>A0A1W4X1C0_AGRPL</name>